<evidence type="ECO:0000313" key="4">
    <source>
        <dbReference type="Proteomes" id="UP001634394"/>
    </source>
</evidence>
<evidence type="ECO:0000256" key="1">
    <source>
        <dbReference type="SAM" id="MobiDB-lite"/>
    </source>
</evidence>
<feature type="compositionally biased region" description="Polar residues" evidence="1">
    <location>
        <begin position="221"/>
        <end position="254"/>
    </location>
</feature>
<feature type="compositionally biased region" description="Low complexity" evidence="1">
    <location>
        <begin position="54"/>
        <end position="66"/>
    </location>
</feature>
<feature type="compositionally biased region" description="Polar residues" evidence="1">
    <location>
        <begin position="187"/>
        <end position="200"/>
    </location>
</feature>
<name>A0ABD3VIR2_SINWO</name>
<dbReference type="AlphaFoldDB" id="A0ABD3VIR2"/>
<feature type="region of interest" description="Disordered" evidence="1">
    <location>
        <begin position="36"/>
        <end position="85"/>
    </location>
</feature>
<feature type="compositionally biased region" description="Low complexity" evidence="1">
    <location>
        <begin position="159"/>
        <end position="170"/>
    </location>
</feature>
<reference evidence="3 4" key="1">
    <citation type="submission" date="2024-11" db="EMBL/GenBank/DDBJ databases">
        <title>Chromosome-level genome assembly of the freshwater bivalve Anodonta woodiana.</title>
        <authorList>
            <person name="Chen X."/>
        </authorList>
    </citation>
    <scope>NUCLEOTIDE SEQUENCE [LARGE SCALE GENOMIC DNA]</scope>
    <source>
        <strain evidence="3">MN2024</strain>
        <tissue evidence="3">Gills</tissue>
    </source>
</reference>
<keyword evidence="4" id="KW-1185">Reference proteome</keyword>
<feature type="chain" id="PRO_5044746385" evidence="2">
    <location>
        <begin position="23"/>
        <end position="363"/>
    </location>
</feature>
<evidence type="ECO:0000313" key="3">
    <source>
        <dbReference type="EMBL" id="KAL3861469.1"/>
    </source>
</evidence>
<feature type="signal peptide" evidence="2">
    <location>
        <begin position="1"/>
        <end position="22"/>
    </location>
</feature>
<keyword evidence="2" id="KW-0732">Signal</keyword>
<organism evidence="3 4">
    <name type="scientific">Sinanodonta woodiana</name>
    <name type="common">Chinese pond mussel</name>
    <name type="synonym">Anodonta woodiana</name>
    <dbReference type="NCBI Taxonomy" id="1069815"/>
    <lineage>
        <taxon>Eukaryota</taxon>
        <taxon>Metazoa</taxon>
        <taxon>Spiralia</taxon>
        <taxon>Lophotrochozoa</taxon>
        <taxon>Mollusca</taxon>
        <taxon>Bivalvia</taxon>
        <taxon>Autobranchia</taxon>
        <taxon>Heteroconchia</taxon>
        <taxon>Palaeoheterodonta</taxon>
        <taxon>Unionida</taxon>
        <taxon>Unionoidea</taxon>
        <taxon>Unionidae</taxon>
        <taxon>Unioninae</taxon>
        <taxon>Sinanodonta</taxon>
    </lineage>
</organism>
<feature type="compositionally biased region" description="Basic residues" evidence="1">
    <location>
        <begin position="40"/>
        <end position="53"/>
    </location>
</feature>
<protein>
    <submittedName>
        <fullName evidence="3">Uncharacterized protein</fullName>
    </submittedName>
</protein>
<sequence>MSVAHWSLHLIAFLAIFVFLNDLEISGHMLQYDKQGKPIHFPRRHNPQRRQRNNRPTSPPTTVTTEEPAEYEAEEGISTTSSSLYDYPTHRPGYGYSSYNAYDHQYTDPNSHGGGYYYSYGTTVEMEEQAVTTQTPRRAVKVQPSARTTVRKKPQSIMQSDQGGVSQQSSAESGNVGSKPGGPEQGYSGNPRQEGLQQTVSASKSASPEKEAHLNEAVSAKANSGQVTSAQVMDITQNNQKNTPSYKPPSSVTSGKRHIQGGNSKRTQQDRVIFPSRNAASRRVSPRQPTTPEPFDYDYMPLTMTKMCNCMAVCPYDTFYMGPCRGIVSWVYRQRRKTCCMRTEPLMRYLLPLAFLQNLLAEL</sequence>
<evidence type="ECO:0000256" key="2">
    <source>
        <dbReference type="SAM" id="SignalP"/>
    </source>
</evidence>
<proteinExistence type="predicted"/>
<dbReference type="Proteomes" id="UP001634394">
    <property type="component" value="Unassembled WGS sequence"/>
</dbReference>
<comment type="caution">
    <text evidence="3">The sequence shown here is derived from an EMBL/GenBank/DDBJ whole genome shotgun (WGS) entry which is preliminary data.</text>
</comment>
<dbReference type="EMBL" id="JBJQND010000011">
    <property type="protein sequence ID" value="KAL3861469.1"/>
    <property type="molecule type" value="Genomic_DNA"/>
</dbReference>
<feature type="region of interest" description="Disordered" evidence="1">
    <location>
        <begin position="131"/>
        <end position="292"/>
    </location>
</feature>
<accession>A0ABD3VIR2</accession>
<gene>
    <name evidence="3" type="ORF">ACJMK2_007503</name>
</gene>